<dbReference type="InterPro" id="IPR018060">
    <property type="entry name" value="HTH_AraC"/>
</dbReference>
<dbReference type="InterPro" id="IPR003313">
    <property type="entry name" value="AraC-bd"/>
</dbReference>
<dbReference type="EMBL" id="JAPDHZ010000003">
    <property type="protein sequence ID" value="MDG0792582.1"/>
    <property type="molecule type" value="Genomic_DNA"/>
</dbReference>
<dbReference type="PANTHER" id="PTHR43280">
    <property type="entry name" value="ARAC-FAMILY TRANSCRIPTIONAL REGULATOR"/>
    <property type="match status" value="1"/>
</dbReference>
<proteinExistence type="predicted"/>
<dbReference type="Pfam" id="PF02311">
    <property type="entry name" value="AraC_binding"/>
    <property type="match status" value="1"/>
</dbReference>
<comment type="caution">
    <text evidence="5">The sequence shown here is derived from an EMBL/GenBank/DDBJ whole genome shotgun (WGS) entry which is preliminary data.</text>
</comment>
<dbReference type="InterPro" id="IPR037923">
    <property type="entry name" value="HTH-like"/>
</dbReference>
<feature type="domain" description="HTH araC/xylS-type" evidence="4">
    <location>
        <begin position="177"/>
        <end position="274"/>
    </location>
</feature>
<evidence type="ECO:0000313" key="6">
    <source>
        <dbReference type="Proteomes" id="UP001153387"/>
    </source>
</evidence>
<dbReference type="PANTHER" id="PTHR43280:SF2">
    <property type="entry name" value="HTH-TYPE TRANSCRIPTIONAL REGULATOR EXSA"/>
    <property type="match status" value="1"/>
</dbReference>
<organism evidence="5 6">
    <name type="scientific">Cohnella ginsengisoli</name>
    <dbReference type="NCBI Taxonomy" id="425004"/>
    <lineage>
        <taxon>Bacteria</taxon>
        <taxon>Bacillati</taxon>
        <taxon>Bacillota</taxon>
        <taxon>Bacilli</taxon>
        <taxon>Bacillales</taxon>
        <taxon>Paenibacillaceae</taxon>
        <taxon>Cohnella</taxon>
    </lineage>
</organism>
<dbReference type="InterPro" id="IPR009057">
    <property type="entry name" value="Homeodomain-like_sf"/>
</dbReference>
<sequence>MMTIRYFNILMNHLEKMQFEVAAASFEEHAGVEEGRPEVYDCNRALLVTGGSGLLHMDDRSFSMGAGTFSFLLAGNAHWIEPSPGETLSYWWCHFRASYTDRALYQAIGMPEHVTIPDPSEAIAMFARIRGSLLSPQPSARLRIKTSFMELIGIYIDYFVADSARRASLSPEFEKLEIVLSYVDEHLADTITVEHLAGLIYLHPNYFIVFFKGLMGCSPIQYVNQRRLEVARTLLADPSYNVSDAAARIGMKIYYFSRMFKAYTGLTPSRYKKLVLGLGATGAKNDEGGSESQKKGGSEA</sequence>
<keyword evidence="6" id="KW-1185">Reference proteome</keyword>
<dbReference type="PROSITE" id="PS01124">
    <property type="entry name" value="HTH_ARAC_FAMILY_2"/>
    <property type="match status" value="1"/>
</dbReference>
<keyword evidence="1" id="KW-0805">Transcription regulation</keyword>
<dbReference type="Proteomes" id="UP001153387">
    <property type="component" value="Unassembled WGS sequence"/>
</dbReference>
<keyword evidence="2" id="KW-0238">DNA-binding</keyword>
<evidence type="ECO:0000256" key="3">
    <source>
        <dbReference type="ARBA" id="ARBA00023163"/>
    </source>
</evidence>
<reference evidence="5 6" key="1">
    <citation type="submission" date="2022-10" db="EMBL/GenBank/DDBJ databases">
        <title>Comparative genomic analysis of Cohnella hashimotonis sp. nov., isolated from the International Space Station.</title>
        <authorList>
            <person name="Simpson A."/>
            <person name="Venkateswaran K."/>
        </authorList>
    </citation>
    <scope>NUCLEOTIDE SEQUENCE [LARGE SCALE GENOMIC DNA]</scope>
    <source>
        <strain evidence="5 6">DSM 18997</strain>
    </source>
</reference>
<evidence type="ECO:0000259" key="4">
    <source>
        <dbReference type="PROSITE" id="PS01124"/>
    </source>
</evidence>
<evidence type="ECO:0000313" key="5">
    <source>
        <dbReference type="EMBL" id="MDG0792582.1"/>
    </source>
</evidence>
<name>A0A9X4KI40_9BACL</name>
<dbReference type="Pfam" id="PF12833">
    <property type="entry name" value="HTH_18"/>
    <property type="match status" value="1"/>
</dbReference>
<dbReference type="AlphaFoldDB" id="A0A9X4KI40"/>
<evidence type="ECO:0000256" key="1">
    <source>
        <dbReference type="ARBA" id="ARBA00023015"/>
    </source>
</evidence>
<gene>
    <name evidence="5" type="ORF">OMP38_18140</name>
</gene>
<dbReference type="PROSITE" id="PS00041">
    <property type="entry name" value="HTH_ARAC_FAMILY_1"/>
    <property type="match status" value="1"/>
</dbReference>
<dbReference type="GO" id="GO:0043565">
    <property type="term" value="F:sequence-specific DNA binding"/>
    <property type="evidence" value="ECO:0007669"/>
    <property type="project" value="InterPro"/>
</dbReference>
<dbReference type="SUPFAM" id="SSF51215">
    <property type="entry name" value="Regulatory protein AraC"/>
    <property type="match status" value="1"/>
</dbReference>
<keyword evidence="3" id="KW-0804">Transcription</keyword>
<accession>A0A9X4KI40</accession>
<dbReference type="SMART" id="SM00342">
    <property type="entry name" value="HTH_ARAC"/>
    <property type="match status" value="1"/>
</dbReference>
<evidence type="ECO:0000256" key="2">
    <source>
        <dbReference type="ARBA" id="ARBA00023125"/>
    </source>
</evidence>
<dbReference type="InterPro" id="IPR018062">
    <property type="entry name" value="HTH_AraC-typ_CS"/>
</dbReference>
<dbReference type="GO" id="GO:0003700">
    <property type="term" value="F:DNA-binding transcription factor activity"/>
    <property type="evidence" value="ECO:0007669"/>
    <property type="project" value="InterPro"/>
</dbReference>
<protein>
    <submittedName>
        <fullName evidence="5">AraC family transcriptional regulator</fullName>
    </submittedName>
</protein>
<dbReference type="Gene3D" id="2.60.120.10">
    <property type="entry name" value="Jelly Rolls"/>
    <property type="match status" value="1"/>
</dbReference>
<dbReference type="SUPFAM" id="SSF46689">
    <property type="entry name" value="Homeodomain-like"/>
    <property type="match status" value="2"/>
</dbReference>
<dbReference type="Gene3D" id="1.10.10.60">
    <property type="entry name" value="Homeodomain-like"/>
    <property type="match status" value="2"/>
</dbReference>
<dbReference type="InterPro" id="IPR014710">
    <property type="entry name" value="RmlC-like_jellyroll"/>
</dbReference>